<accession>X1I8E4</accession>
<protein>
    <recommendedName>
        <fullName evidence="1">Glucosyltransferase 3-like C-terminal domain-containing protein</fullName>
    </recommendedName>
</protein>
<gene>
    <name evidence="2" type="ORF">S03H2_38131</name>
</gene>
<feature type="non-terminal residue" evidence="2">
    <location>
        <position position="277"/>
    </location>
</feature>
<feature type="domain" description="Glucosyltransferase 3-like C-terminal" evidence="1">
    <location>
        <begin position="197"/>
        <end position="253"/>
    </location>
</feature>
<proteinExistence type="predicted"/>
<dbReference type="Pfam" id="PF26337">
    <property type="entry name" value="Gtf3_C"/>
    <property type="match status" value="1"/>
</dbReference>
<organism evidence="2">
    <name type="scientific">marine sediment metagenome</name>
    <dbReference type="NCBI Taxonomy" id="412755"/>
    <lineage>
        <taxon>unclassified sequences</taxon>
        <taxon>metagenomes</taxon>
        <taxon>ecological metagenomes</taxon>
    </lineage>
</organism>
<evidence type="ECO:0000259" key="1">
    <source>
        <dbReference type="Pfam" id="PF26337"/>
    </source>
</evidence>
<reference evidence="2" key="1">
    <citation type="journal article" date="2014" name="Front. Microbiol.">
        <title>High frequency of phylogenetically diverse reductive dehalogenase-homologous genes in deep subseafloor sedimentary metagenomes.</title>
        <authorList>
            <person name="Kawai M."/>
            <person name="Futagami T."/>
            <person name="Toyoda A."/>
            <person name="Takaki Y."/>
            <person name="Nishi S."/>
            <person name="Hori S."/>
            <person name="Arai W."/>
            <person name="Tsubouchi T."/>
            <person name="Morono Y."/>
            <person name="Uchiyama I."/>
            <person name="Ito T."/>
            <person name="Fujiyama A."/>
            <person name="Inagaki F."/>
            <person name="Takami H."/>
        </authorList>
    </citation>
    <scope>NUCLEOTIDE SEQUENCE</scope>
    <source>
        <strain evidence="2">Expedition CK06-06</strain>
    </source>
</reference>
<name>X1I8E4_9ZZZZ</name>
<comment type="caution">
    <text evidence="2">The sequence shown here is derived from an EMBL/GenBank/DDBJ whole genome shotgun (WGS) entry which is preliminary data.</text>
</comment>
<feature type="non-terminal residue" evidence="2">
    <location>
        <position position="1"/>
    </location>
</feature>
<dbReference type="SUPFAM" id="SSF53756">
    <property type="entry name" value="UDP-Glycosyltransferase/glycogen phosphorylase"/>
    <property type="match status" value="1"/>
</dbReference>
<evidence type="ECO:0000313" key="2">
    <source>
        <dbReference type="EMBL" id="GAH53858.1"/>
    </source>
</evidence>
<dbReference type="Gene3D" id="3.40.50.2000">
    <property type="entry name" value="Glycogen Phosphorylase B"/>
    <property type="match status" value="1"/>
</dbReference>
<dbReference type="AlphaFoldDB" id="X1I8E4"/>
<dbReference type="EMBL" id="BARU01023500">
    <property type="protein sequence ID" value="GAH53858.1"/>
    <property type="molecule type" value="Genomic_DNA"/>
</dbReference>
<dbReference type="InterPro" id="IPR058592">
    <property type="entry name" value="Gtf3_C"/>
</dbReference>
<sequence length="277" mass="32164">QEGIIVAGILSKIKKVPCIFYSLEIVAKEDIAKRKPVGRLLLMTKKFMESYFSREANITVVQDKYRASILTRDNAIDRKKIFIVPNSYYFTSRRDISYDVDYLQIPANKKIIIYTGSVIPEMAIKDIIKSIDLWPKETLFMLHTPYRTIYLERIKQFIKENNLEHKVLVSIKRLSFEELCSLINKAHIGIALYKPVNKNYYLTPSGKVSFYLAQGIPIIVNDVPLLKEFVSKYKCGMYIEKAKEIGNAVKVILKDYPSFSVNAKICYQQELKFSRYL</sequence>